<keyword evidence="7" id="KW-1185">Reference proteome</keyword>
<evidence type="ECO:0000259" key="5">
    <source>
        <dbReference type="Pfam" id="PF05347"/>
    </source>
</evidence>
<protein>
    <recommendedName>
        <fullName evidence="5">Complex 1 LYR protein domain-containing protein</fullName>
    </recommendedName>
</protein>
<name>I4YEN4_WALMC</name>
<evidence type="ECO:0000256" key="4">
    <source>
        <dbReference type="ARBA" id="ARBA00025715"/>
    </source>
</evidence>
<accession>I4YEN4</accession>
<dbReference type="eggNOG" id="KOG4620">
    <property type="taxonomic scope" value="Eukaryota"/>
</dbReference>
<dbReference type="GO" id="GO:0005759">
    <property type="term" value="C:mitochondrial matrix"/>
    <property type="evidence" value="ECO:0007669"/>
    <property type="project" value="UniProtKB-SubCell"/>
</dbReference>
<dbReference type="OrthoDB" id="273010at2759"/>
<sequence length="95" mass="11471">MTTRKSGLQLFTISLYRKALRMALSKPLEMRKHWIAFVRHEFRQYQDISPRDVHSIEYLQRKYSKMIETYSNSSVTSINLTQFAKIYIPYKEFNT</sequence>
<dbReference type="Pfam" id="PF05347">
    <property type="entry name" value="Complex1_LYR"/>
    <property type="match status" value="1"/>
</dbReference>
<dbReference type="CDD" id="cd20268">
    <property type="entry name" value="Complex1_LYR_SDHAF1_LYRM8"/>
    <property type="match status" value="1"/>
</dbReference>
<organism evidence="6 7">
    <name type="scientific">Wallemia mellicola (strain ATCC MYA-4683 / CBS 633.66)</name>
    <name type="common">Wallemia sebi (CBS 633.66)</name>
    <dbReference type="NCBI Taxonomy" id="671144"/>
    <lineage>
        <taxon>Eukaryota</taxon>
        <taxon>Fungi</taxon>
        <taxon>Dikarya</taxon>
        <taxon>Basidiomycota</taxon>
        <taxon>Wallemiomycotina</taxon>
        <taxon>Wallemiomycetes</taxon>
        <taxon>Wallemiales</taxon>
        <taxon>Wallemiaceae</taxon>
        <taxon>Wallemia</taxon>
    </lineage>
</organism>
<dbReference type="STRING" id="671144.I4YEN4"/>
<keyword evidence="2" id="KW-0496">Mitochondrion</keyword>
<evidence type="ECO:0000256" key="2">
    <source>
        <dbReference type="ARBA" id="ARBA00023128"/>
    </source>
</evidence>
<reference evidence="6 7" key="1">
    <citation type="journal article" date="2012" name="Fungal Genet. Biol.">
        <title>The genome of the xerotolerant mold Wallemia sebi reveals adaptations to osmotic stress and suggests cryptic sexual reproduction.</title>
        <authorList>
            <person name="Padamsee M."/>
            <person name="Kumar T.K.A."/>
            <person name="Riley R."/>
            <person name="Binder M."/>
            <person name="Boyd A."/>
            <person name="Calvo A.M."/>
            <person name="Furukawa K."/>
            <person name="Hesse C."/>
            <person name="Hohmann S."/>
            <person name="James T.Y."/>
            <person name="LaButti K."/>
            <person name="Lapidus A."/>
            <person name="Lindquist E."/>
            <person name="Lucas S."/>
            <person name="Miller K."/>
            <person name="Shantappa S."/>
            <person name="Grigoriev I.V."/>
            <person name="Hibbett D.S."/>
            <person name="McLaughlin D.J."/>
            <person name="Spatafora J.W."/>
            <person name="Aime M.C."/>
        </authorList>
    </citation>
    <scope>NUCLEOTIDE SEQUENCE [LARGE SCALE GENOMIC DNA]</scope>
    <source>
        <strain evidence="7">ATCC MYA-4683 / CBS 633.66</strain>
    </source>
</reference>
<dbReference type="EMBL" id="JH668228">
    <property type="protein sequence ID" value="EIM22426.1"/>
    <property type="molecule type" value="Genomic_DNA"/>
</dbReference>
<dbReference type="InterPro" id="IPR008011">
    <property type="entry name" value="Complex1_LYR_dom"/>
</dbReference>
<evidence type="ECO:0000313" key="6">
    <source>
        <dbReference type="EMBL" id="EIM22426.1"/>
    </source>
</evidence>
<dbReference type="GeneID" id="18470716"/>
<dbReference type="InterPro" id="IPR045295">
    <property type="entry name" value="Complex1_LYR_SDHAF1_LYRM8"/>
</dbReference>
<evidence type="ECO:0000256" key="3">
    <source>
        <dbReference type="ARBA" id="ARBA00023186"/>
    </source>
</evidence>
<dbReference type="InParanoid" id="I4YEN4"/>
<feature type="domain" description="Complex 1 LYR protein" evidence="5">
    <location>
        <begin position="13"/>
        <end position="63"/>
    </location>
</feature>
<evidence type="ECO:0000256" key="1">
    <source>
        <dbReference type="ARBA" id="ARBA00004305"/>
    </source>
</evidence>
<dbReference type="AlphaFoldDB" id="I4YEN4"/>
<dbReference type="OMA" id="FFYIEHL"/>
<proteinExistence type="inferred from homology"/>
<comment type="subcellular location">
    <subcellularLocation>
        <location evidence="1">Mitochondrion matrix</location>
    </subcellularLocation>
</comment>
<dbReference type="HOGENOM" id="CLU_154777_1_0_1"/>
<dbReference type="Proteomes" id="UP000005242">
    <property type="component" value="Unassembled WGS sequence"/>
</dbReference>
<dbReference type="GO" id="GO:0034553">
    <property type="term" value="P:mitochondrial respiratory chain complex II assembly"/>
    <property type="evidence" value="ECO:0007669"/>
    <property type="project" value="InterPro"/>
</dbReference>
<dbReference type="KEGG" id="wse:WALSEDRAFT_17021"/>
<comment type="similarity">
    <text evidence="4">Belongs to the complex I LYR family. SDHAF1 subfamily.</text>
</comment>
<keyword evidence="3" id="KW-0143">Chaperone</keyword>
<gene>
    <name evidence="6" type="ORF">WALSEDRAFT_17021</name>
</gene>
<dbReference type="RefSeq" id="XP_006957471.1">
    <property type="nucleotide sequence ID" value="XM_006957409.1"/>
</dbReference>
<evidence type="ECO:0000313" key="7">
    <source>
        <dbReference type="Proteomes" id="UP000005242"/>
    </source>
</evidence>